<organism evidence="1 2">
    <name type="scientific">Dentiscutata heterogama</name>
    <dbReference type="NCBI Taxonomy" id="1316150"/>
    <lineage>
        <taxon>Eukaryota</taxon>
        <taxon>Fungi</taxon>
        <taxon>Fungi incertae sedis</taxon>
        <taxon>Mucoromycota</taxon>
        <taxon>Glomeromycotina</taxon>
        <taxon>Glomeromycetes</taxon>
        <taxon>Diversisporales</taxon>
        <taxon>Gigasporaceae</taxon>
        <taxon>Dentiscutata</taxon>
    </lineage>
</organism>
<sequence length="255" mass="30280">MIKERDIKKKENKIPFFTIGTVTSTDTSTGAQHGANRVVNMIADEDFWHYVIAQIQHRWNRMYSLLFVICWSLHPKYFHIRAIRPELTMIVKKEASHLFERLFPDKDIKKFRMQLIDWNNKAYPFDFNGNWDDYLNNLQNEVPELATFAAQIMSIPPTSAKSERFWSFIANIHSPKCHQLTNKHAIKMTCIWWHIAQEKNRSNHIQNKNINNFEQIVQINAPNSNERCHDKIISNIEFNDMDNSNNNLEQFEKED</sequence>
<proteinExistence type="predicted"/>
<dbReference type="Proteomes" id="UP000789702">
    <property type="component" value="Unassembled WGS sequence"/>
</dbReference>
<comment type="caution">
    <text evidence="1">The sequence shown here is derived from an EMBL/GenBank/DDBJ whole genome shotgun (WGS) entry which is preliminary data.</text>
</comment>
<dbReference type="EMBL" id="CAJVPU010014015">
    <property type="protein sequence ID" value="CAG8636654.1"/>
    <property type="molecule type" value="Genomic_DNA"/>
</dbReference>
<evidence type="ECO:0000313" key="2">
    <source>
        <dbReference type="Proteomes" id="UP000789702"/>
    </source>
</evidence>
<feature type="non-terminal residue" evidence="1">
    <location>
        <position position="255"/>
    </location>
</feature>
<keyword evidence="2" id="KW-1185">Reference proteome</keyword>
<reference evidence="1" key="1">
    <citation type="submission" date="2021-06" db="EMBL/GenBank/DDBJ databases">
        <authorList>
            <person name="Kallberg Y."/>
            <person name="Tangrot J."/>
            <person name="Rosling A."/>
        </authorList>
    </citation>
    <scope>NUCLEOTIDE SEQUENCE</scope>
    <source>
        <strain evidence="1">IL203A</strain>
    </source>
</reference>
<gene>
    <name evidence="1" type="ORF">DHETER_LOCUS8638</name>
</gene>
<evidence type="ECO:0000313" key="1">
    <source>
        <dbReference type="EMBL" id="CAG8636654.1"/>
    </source>
</evidence>
<protein>
    <submittedName>
        <fullName evidence="1">13948_t:CDS:1</fullName>
    </submittedName>
</protein>
<name>A0ACA9N773_9GLOM</name>
<accession>A0ACA9N773</accession>